<dbReference type="EC" id="2.4.2.3" evidence="1"/>
<feature type="domain" description="Nucleoside phosphorylase" evidence="4">
    <location>
        <begin position="67"/>
        <end position="230"/>
    </location>
</feature>
<sequence length="260" mass="29553">MKEETGQPFILDFDPNHHAVIEPDHDQEPFHFHSRLLYAFVPKNEIDAFLDRHLHRTIGEFESVSFSPKIYEVELNGEYFTLCQAPLGGPASVQLLDWLISYGVNQVLTVGNAGALTDLPENEMLLVKHAIRDEGTSFHYMEPGQFIDLKYDFLKQIENALATLDLKYDEITTWTTDGFFRETPKKVAHFRQLGAVTVEMECASLAACAQFRKVDFAQILFTADTLADIENYDERDWGYESHSAGLEIGSKVLTKLGKDE</sequence>
<accession>A0A267M290</accession>
<organism evidence="5 6">
    <name type="scientific">Lactobacillus johnsonii</name>
    <dbReference type="NCBI Taxonomy" id="33959"/>
    <lineage>
        <taxon>Bacteria</taxon>
        <taxon>Bacillati</taxon>
        <taxon>Bacillota</taxon>
        <taxon>Bacilli</taxon>
        <taxon>Lactobacillales</taxon>
        <taxon>Lactobacillaceae</taxon>
        <taxon>Lactobacillus</taxon>
    </lineage>
</organism>
<evidence type="ECO:0000256" key="1">
    <source>
        <dbReference type="ARBA" id="ARBA00011888"/>
    </source>
</evidence>
<dbReference type="RefSeq" id="WP_095183145.1">
    <property type="nucleotide sequence ID" value="NZ_NIBC01000037.1"/>
</dbReference>
<dbReference type="SUPFAM" id="SSF53167">
    <property type="entry name" value="Purine and uridine phosphorylases"/>
    <property type="match status" value="1"/>
</dbReference>
<dbReference type="InterPro" id="IPR000845">
    <property type="entry name" value="Nucleoside_phosphorylase_d"/>
</dbReference>
<gene>
    <name evidence="5" type="ORF">A3Q24_09815</name>
</gene>
<dbReference type="GO" id="GO:0004850">
    <property type="term" value="F:uridine phosphorylase activity"/>
    <property type="evidence" value="ECO:0007669"/>
    <property type="project" value="UniProtKB-EC"/>
</dbReference>
<evidence type="ECO:0000256" key="2">
    <source>
        <dbReference type="ARBA" id="ARBA00021980"/>
    </source>
</evidence>
<dbReference type="CDD" id="cd09007">
    <property type="entry name" value="NP-I_spr0068"/>
    <property type="match status" value="1"/>
</dbReference>
<comment type="caution">
    <text evidence="5">The sequence shown here is derived from an EMBL/GenBank/DDBJ whole genome shotgun (WGS) entry which is preliminary data.</text>
</comment>
<evidence type="ECO:0000313" key="6">
    <source>
        <dbReference type="Proteomes" id="UP000216008"/>
    </source>
</evidence>
<evidence type="ECO:0000313" key="5">
    <source>
        <dbReference type="EMBL" id="PAB53522.1"/>
    </source>
</evidence>
<dbReference type="GO" id="GO:0004731">
    <property type="term" value="F:purine-nucleoside phosphorylase activity"/>
    <property type="evidence" value="ECO:0007669"/>
    <property type="project" value="TreeGrafter"/>
</dbReference>
<evidence type="ECO:0000259" key="4">
    <source>
        <dbReference type="Pfam" id="PF01048"/>
    </source>
</evidence>
<evidence type="ECO:0000256" key="3">
    <source>
        <dbReference type="ARBA" id="ARBA00048447"/>
    </source>
</evidence>
<name>A0A267M290_LACJH</name>
<dbReference type="Gene3D" id="3.40.50.1580">
    <property type="entry name" value="Nucleoside phosphorylase domain"/>
    <property type="match status" value="1"/>
</dbReference>
<reference evidence="5 6" key="1">
    <citation type="submission" date="2017-05" db="EMBL/GenBank/DDBJ databases">
        <title>Lactobacillus johnsonii from commercial turkeys.</title>
        <authorList>
            <person name="Johnson T.J."/>
            <person name="Youmans B."/>
        </authorList>
    </citation>
    <scope>NUCLEOTIDE SEQUENCE [LARGE SCALE GENOMIC DNA]</scope>
    <source>
        <strain evidence="5 6">UMNLJ114</strain>
    </source>
</reference>
<dbReference type="AlphaFoldDB" id="A0A267M290"/>
<dbReference type="Proteomes" id="UP000216008">
    <property type="component" value="Unassembled WGS sequence"/>
</dbReference>
<protein>
    <recommendedName>
        <fullName evidence="2">Uridine phosphorylase</fullName>
        <ecNumber evidence="1">2.4.2.3</ecNumber>
    </recommendedName>
</protein>
<proteinExistence type="predicted"/>
<comment type="catalytic activity">
    <reaction evidence="3">
        <text>uridine + phosphate = alpha-D-ribose 1-phosphate + uracil</text>
        <dbReference type="Rhea" id="RHEA:24388"/>
        <dbReference type="ChEBI" id="CHEBI:16704"/>
        <dbReference type="ChEBI" id="CHEBI:17568"/>
        <dbReference type="ChEBI" id="CHEBI:43474"/>
        <dbReference type="ChEBI" id="CHEBI:57720"/>
        <dbReference type="EC" id="2.4.2.3"/>
    </reaction>
</comment>
<dbReference type="EMBL" id="NIBD01000074">
    <property type="protein sequence ID" value="PAB53522.1"/>
    <property type="molecule type" value="Genomic_DNA"/>
</dbReference>
<dbReference type="Pfam" id="PF01048">
    <property type="entry name" value="PNP_UDP_1"/>
    <property type="match status" value="1"/>
</dbReference>
<dbReference type="GO" id="GO:0006152">
    <property type="term" value="P:purine nucleoside catabolic process"/>
    <property type="evidence" value="ECO:0007669"/>
    <property type="project" value="TreeGrafter"/>
</dbReference>
<dbReference type="PANTHER" id="PTHR43691">
    <property type="entry name" value="URIDINE PHOSPHORYLASE"/>
    <property type="match status" value="1"/>
</dbReference>
<dbReference type="PANTHER" id="PTHR43691:SF11">
    <property type="entry name" value="FI09636P-RELATED"/>
    <property type="match status" value="1"/>
</dbReference>
<dbReference type="GO" id="GO:0005829">
    <property type="term" value="C:cytosol"/>
    <property type="evidence" value="ECO:0007669"/>
    <property type="project" value="TreeGrafter"/>
</dbReference>
<dbReference type="InterPro" id="IPR035994">
    <property type="entry name" value="Nucleoside_phosphorylase_sf"/>
</dbReference>